<accession>A0A9Q3FG36</accession>
<evidence type="ECO:0000313" key="3">
    <source>
        <dbReference type="Proteomes" id="UP000765509"/>
    </source>
</evidence>
<dbReference type="AlphaFoldDB" id="A0A9Q3FG36"/>
<protein>
    <recommendedName>
        <fullName evidence="1">Reverse transcriptase Ty1/copia-type domain-containing protein</fullName>
    </recommendedName>
</protein>
<comment type="caution">
    <text evidence="2">The sequence shown here is derived from an EMBL/GenBank/DDBJ whole genome shotgun (WGS) entry which is preliminary data.</text>
</comment>
<dbReference type="Proteomes" id="UP000765509">
    <property type="component" value="Unassembled WGS sequence"/>
</dbReference>
<dbReference type="EMBL" id="AVOT02044008">
    <property type="protein sequence ID" value="MBW0539403.1"/>
    <property type="molecule type" value="Genomic_DNA"/>
</dbReference>
<sequence>MVVPKGHGCKLRKVLYGTRQAGRCWWTHLRKSLETRGYSLSSYDTSIFFNKSTNIIIWLHVDDGVVFQKNKGDINDFHLSLATEFCLKWSPELDSIMGLDIRKDAHGFHLSQVCLIQSILTDHWDQKAY</sequence>
<evidence type="ECO:0000259" key="1">
    <source>
        <dbReference type="Pfam" id="PF07727"/>
    </source>
</evidence>
<dbReference type="Pfam" id="PF07727">
    <property type="entry name" value="RVT_2"/>
    <property type="match status" value="1"/>
</dbReference>
<organism evidence="2 3">
    <name type="scientific">Austropuccinia psidii MF-1</name>
    <dbReference type="NCBI Taxonomy" id="1389203"/>
    <lineage>
        <taxon>Eukaryota</taxon>
        <taxon>Fungi</taxon>
        <taxon>Dikarya</taxon>
        <taxon>Basidiomycota</taxon>
        <taxon>Pucciniomycotina</taxon>
        <taxon>Pucciniomycetes</taxon>
        <taxon>Pucciniales</taxon>
        <taxon>Sphaerophragmiaceae</taxon>
        <taxon>Austropuccinia</taxon>
    </lineage>
</organism>
<dbReference type="OrthoDB" id="2791290at2759"/>
<reference evidence="2" key="1">
    <citation type="submission" date="2021-03" db="EMBL/GenBank/DDBJ databases">
        <title>Draft genome sequence of rust myrtle Austropuccinia psidii MF-1, a brazilian biotype.</title>
        <authorList>
            <person name="Quecine M.C."/>
            <person name="Pachon D.M.R."/>
            <person name="Bonatelli M.L."/>
            <person name="Correr F.H."/>
            <person name="Franceschini L.M."/>
            <person name="Leite T.F."/>
            <person name="Margarido G.R.A."/>
            <person name="Almeida C.A."/>
            <person name="Ferrarezi J.A."/>
            <person name="Labate C.A."/>
        </authorList>
    </citation>
    <scope>NUCLEOTIDE SEQUENCE</scope>
    <source>
        <strain evidence="2">MF-1</strain>
    </source>
</reference>
<feature type="domain" description="Reverse transcriptase Ty1/copia-type" evidence="1">
    <location>
        <begin position="7"/>
        <end position="122"/>
    </location>
</feature>
<proteinExistence type="predicted"/>
<gene>
    <name evidence="2" type="ORF">O181_079118</name>
</gene>
<dbReference type="InterPro" id="IPR013103">
    <property type="entry name" value="RVT_2"/>
</dbReference>
<name>A0A9Q3FG36_9BASI</name>
<evidence type="ECO:0000313" key="2">
    <source>
        <dbReference type="EMBL" id="MBW0539403.1"/>
    </source>
</evidence>
<keyword evidence="3" id="KW-1185">Reference proteome</keyword>